<dbReference type="Gene3D" id="1.20.5.2050">
    <property type="match status" value="1"/>
</dbReference>
<dbReference type="Proteomes" id="UP000002079">
    <property type="component" value="Segment"/>
</dbReference>
<keyword evidence="2" id="KW-0378">Hydrolase</keyword>
<proteinExistence type="predicted"/>
<dbReference type="InterPro" id="IPR044925">
    <property type="entry name" value="His-Me_finger_sf"/>
</dbReference>
<accession>Q2NPD3</accession>
<dbReference type="GO" id="GO:0004519">
    <property type="term" value="F:endonuclease activity"/>
    <property type="evidence" value="ECO:0007669"/>
    <property type="project" value="UniProtKB-KW"/>
</dbReference>
<dbReference type="OrthoDB" id="21336at10239"/>
<dbReference type="GeneID" id="5142473"/>
<keyword evidence="2" id="KW-0540">Nuclease</keyword>
<feature type="domain" description="HNH nuclease" evidence="1">
    <location>
        <begin position="62"/>
        <end position="106"/>
    </location>
</feature>
<dbReference type="SUPFAM" id="SSF54060">
    <property type="entry name" value="His-Me finger endonucleases"/>
    <property type="match status" value="1"/>
</dbReference>
<keyword evidence="2" id="KW-0255">Endonuclease</keyword>
<dbReference type="Pfam" id="PF13392">
    <property type="entry name" value="HNH_3"/>
    <property type="match status" value="1"/>
</dbReference>
<keyword evidence="3" id="KW-1185">Reference proteome</keyword>
<name>Q2NPD3_9CAUD</name>
<sequence>METTVVKKDLTFEEVDQLLSYDAETGLLTWKVAKANHVKVGDVTGCPDRNGHLRVVLNRKIYMVHRIAWLLSKGYWPNQQIDHIDGNTANNRLDNLRECTQAQNMQNLGKRSDNKSGIQGISWYKRYQKWRAYICVNGDIQHLGYYESIEEAAAARAEAKALHHTFQPFDRQ</sequence>
<reference evidence="3" key="2">
    <citation type="journal article" date="2006" name="J. Gen. Plant Pathol.">
        <title>Bacteriophage OP1, lytic for Xanthomonas oryzae pv. oryzae, changes its host range by duplication and deletion of the small domain in the deduced tail fiber gene..</title>
        <authorList>
            <person name="Inoue Y."/>
            <person name="Matsuura T."/>
            <person name="Ohara T."/>
            <person name="Azegami K."/>
        </authorList>
    </citation>
    <scope>NUCLEOTIDE SEQUENCE [LARGE SCALE GENOMIC DNA]</scope>
</reference>
<dbReference type="Gene3D" id="3.90.75.20">
    <property type="match status" value="1"/>
</dbReference>
<evidence type="ECO:0000259" key="1">
    <source>
        <dbReference type="Pfam" id="PF13392"/>
    </source>
</evidence>
<dbReference type="RefSeq" id="YP_453616.1">
    <property type="nucleotide sequence ID" value="NC_007709.1"/>
</dbReference>
<organism evidence="2 3">
    <name type="scientific">Xanthomonas phage OP1</name>
    <dbReference type="NCBI Taxonomy" id="2994040"/>
    <lineage>
        <taxon>Viruses</taxon>
        <taxon>Duplodnaviria</taxon>
        <taxon>Heunggongvirae</taxon>
        <taxon>Uroviricota</taxon>
        <taxon>Caudoviricetes</taxon>
        <taxon>Xipdecavirus</taxon>
        <taxon>Xipdecavirus OP1</taxon>
    </lineage>
</organism>
<dbReference type="KEGG" id="vg:5142473"/>
<evidence type="ECO:0000313" key="3">
    <source>
        <dbReference type="Proteomes" id="UP000002079"/>
    </source>
</evidence>
<dbReference type="GO" id="GO:0003677">
    <property type="term" value="F:DNA binding"/>
    <property type="evidence" value="ECO:0007669"/>
    <property type="project" value="InterPro"/>
</dbReference>
<dbReference type="SUPFAM" id="SSF54171">
    <property type="entry name" value="DNA-binding domain"/>
    <property type="match status" value="1"/>
</dbReference>
<reference evidence="2 3" key="1">
    <citation type="journal article" date="2006" name="J. Gen. Plant Pathol.">
        <title>Bacteriophage OP1, lytic for Xanthomonas oryzae pv. oryzae, changes its host range by duplication and deletion of the small domain in the deduced tail fiber gene.</title>
        <authorList>
            <person name="Inoue Y."/>
            <person name="Matsuura T."/>
            <person name="Ohara T."/>
            <person name="Azegami K."/>
        </authorList>
    </citation>
    <scope>NUCLEOTIDE SEQUENCE [LARGE SCALE GENOMIC DNA]</scope>
</reference>
<protein>
    <submittedName>
        <fullName evidence="2">HNH endonuclease family protein</fullName>
    </submittedName>
</protein>
<dbReference type="InterPro" id="IPR016177">
    <property type="entry name" value="DNA-bd_dom_sf"/>
</dbReference>
<dbReference type="EMBL" id="AP008979">
    <property type="protein sequence ID" value="BAE72763.1"/>
    <property type="molecule type" value="Genomic_DNA"/>
</dbReference>
<evidence type="ECO:0000313" key="2">
    <source>
        <dbReference type="EMBL" id="BAE72763.1"/>
    </source>
</evidence>
<dbReference type="InterPro" id="IPR003615">
    <property type="entry name" value="HNH_nuc"/>
</dbReference>